<dbReference type="InterPro" id="IPR011990">
    <property type="entry name" value="TPR-like_helical_dom_sf"/>
</dbReference>
<dbReference type="PROSITE" id="PS50005">
    <property type="entry name" value="TPR"/>
    <property type="match status" value="2"/>
</dbReference>
<proteinExistence type="predicted"/>
<dbReference type="Gene3D" id="1.25.40.10">
    <property type="entry name" value="Tetratricopeptide repeat domain"/>
    <property type="match status" value="4"/>
</dbReference>
<dbReference type="AlphaFoldDB" id="A0A2B4RV65"/>
<dbReference type="EMBL" id="LSMT01000326">
    <property type="protein sequence ID" value="PFX20227.1"/>
    <property type="molecule type" value="Genomic_DNA"/>
</dbReference>
<organism evidence="2 3">
    <name type="scientific">Stylophora pistillata</name>
    <name type="common">Smooth cauliflower coral</name>
    <dbReference type="NCBI Taxonomy" id="50429"/>
    <lineage>
        <taxon>Eukaryota</taxon>
        <taxon>Metazoa</taxon>
        <taxon>Cnidaria</taxon>
        <taxon>Anthozoa</taxon>
        <taxon>Hexacorallia</taxon>
        <taxon>Scleractinia</taxon>
        <taxon>Astrocoeniina</taxon>
        <taxon>Pocilloporidae</taxon>
        <taxon>Stylophora</taxon>
    </lineage>
</organism>
<dbReference type="PANTHER" id="PTHR44874:SF1">
    <property type="entry name" value="TETRATRICOPEPTIDE REPEAT PROTEIN 34"/>
    <property type="match status" value="1"/>
</dbReference>
<dbReference type="SMART" id="SM00028">
    <property type="entry name" value="TPR"/>
    <property type="match status" value="10"/>
</dbReference>
<dbReference type="InterPro" id="IPR042161">
    <property type="entry name" value="TTC34"/>
</dbReference>
<reference evidence="3" key="1">
    <citation type="journal article" date="2017" name="bioRxiv">
        <title>Comparative analysis of the genomes of Stylophora pistillata and Acropora digitifera provides evidence for extensive differences between species of corals.</title>
        <authorList>
            <person name="Voolstra C.R."/>
            <person name="Li Y."/>
            <person name="Liew Y.J."/>
            <person name="Baumgarten S."/>
            <person name="Zoccola D."/>
            <person name="Flot J.-F."/>
            <person name="Tambutte S."/>
            <person name="Allemand D."/>
            <person name="Aranda M."/>
        </authorList>
    </citation>
    <scope>NUCLEOTIDE SEQUENCE [LARGE SCALE GENOMIC DNA]</scope>
</reference>
<dbReference type="Proteomes" id="UP000225706">
    <property type="component" value="Unassembled WGS sequence"/>
</dbReference>
<dbReference type="InterPro" id="IPR019734">
    <property type="entry name" value="TPR_rpt"/>
</dbReference>
<comment type="caution">
    <text evidence="2">The sequence shown here is derived from an EMBL/GenBank/DDBJ whole genome shotgun (WGS) entry which is preliminary data.</text>
</comment>
<feature type="repeat" description="TPR" evidence="1">
    <location>
        <begin position="8"/>
        <end position="41"/>
    </location>
</feature>
<protein>
    <submittedName>
        <fullName evidence="2">Tetratricopeptide repeat protein 34</fullName>
    </submittedName>
</protein>
<dbReference type="OrthoDB" id="5971337at2759"/>
<gene>
    <name evidence="2" type="primary">Ttc34</name>
    <name evidence="2" type="ORF">AWC38_SpisGene15352</name>
</gene>
<sequence length="1031" mass="115075">MDDNVGQALSYISLGDQDLRKQRTEEAVIHFCKAYALEPGLVKDHLVALPPNTLHTVLCTLEDWCICGDDSGSLLNSGLTVSLGQICDLITSNGLRPDSRVAWSTKLRVQMRSKKFFDAVTTCVDALKIFSNHSDVVFFLVNRAMAYLLLKEKKFAVQDMIAACDKDFNAGLTCIKETGVKLLPSILEALYDVIATLAQKAKNFCEEERFLLIKIDRIVVGLNPEDSSTIGDCASHMIKLNQHKQAVVLLSDGLDHVTSLGKRETPEVVELLLQRAQCYLALGQTESALNDYLCAAAIDEDITQITILSLPHQQLDNITALAKKIASEVLTHFRLKVRLNNPCAVDAKNTADILDRAAQMYRMLYILDNNNVDALINAAECLKLQDKDTAAISTLDLILTLRPMCSKAYYTRAFCHMKTADLSNAFADFDMTLDIQPSFVQALCGRAFVWLMSGDFGKAAKDLTAASGISISATVTWITELPDCEQETLKNQIKEYLVTTSKKHSQSRGSCEDDSLVTLGNVLTRAFPTDFECHHVFVEILQSLCKMDEAQAILVRLITHNPDDYLATLHLAVLKMRRNRTADALEDICTLLKTIGEEKLASAMLRLTDKDRARLTRESHCEGVQRLNTHPGDATIEGYFSVAIAASPNKALESYVWRAKCRISKDQLDLAIADLNSALVKKPNHVEVLCLRGHLFILKKNRKASYNDLLLALLLNSQALKTFVLSLPENQKNLVMGTLEDCVQMLFSHYLTQGFRSKFILRLCDLLVQINNDVASYHSLYADGLIIFEDYRKAIEELDITKRLCPEDVSILSRSGLVHMKLNEVEISAAKFRELADVDLEALNFAAKTLNQEQREILCKEAMDKANYHTNVNQNDNALGFFTVAAAATCEGQLKEILRMRSKCFERLRRFPEAIEDMTSVIRSGVPIVGDLVARGNLHLLNENYNGASKDFLVAMEAQELTAMTLISSYPGREVAIKTFLKTASADLDRKKFADGLRVCLNGLKFDPNNAELKTLKRKFEFGLNNKCFIQ</sequence>
<name>A0A2B4RV65_STYPI</name>
<evidence type="ECO:0000313" key="3">
    <source>
        <dbReference type="Proteomes" id="UP000225706"/>
    </source>
</evidence>
<feature type="repeat" description="TPR" evidence="1">
    <location>
        <begin position="406"/>
        <end position="439"/>
    </location>
</feature>
<evidence type="ECO:0000313" key="2">
    <source>
        <dbReference type="EMBL" id="PFX20227.1"/>
    </source>
</evidence>
<keyword evidence="1" id="KW-0802">TPR repeat</keyword>
<accession>A0A2B4RV65</accession>
<keyword evidence="3" id="KW-1185">Reference proteome</keyword>
<dbReference type="SUPFAM" id="SSF48452">
    <property type="entry name" value="TPR-like"/>
    <property type="match status" value="5"/>
</dbReference>
<dbReference type="PANTHER" id="PTHR44874">
    <property type="entry name" value="TETRATRICOPEPTIDE REPEAT PROTEIN 34"/>
    <property type="match status" value="1"/>
</dbReference>
<evidence type="ECO:0000256" key="1">
    <source>
        <dbReference type="PROSITE-ProRule" id="PRU00339"/>
    </source>
</evidence>